<protein>
    <submittedName>
        <fullName evidence="5">Vacuolar ATP synthase subunit D, putative</fullName>
    </submittedName>
</protein>
<dbReference type="GeneID" id="94192349"/>
<dbReference type="Gene3D" id="1.10.287.3240">
    <property type="match status" value="2"/>
</dbReference>
<keyword evidence="3" id="KW-0406">Ion transport</keyword>
<evidence type="ECO:0000256" key="4">
    <source>
        <dbReference type="SAM" id="MobiDB-lite"/>
    </source>
</evidence>
<dbReference type="GO" id="GO:0046961">
    <property type="term" value="F:proton-transporting ATPase activity, rotational mechanism"/>
    <property type="evidence" value="ECO:0007669"/>
    <property type="project" value="InterPro"/>
</dbReference>
<evidence type="ECO:0000313" key="6">
    <source>
        <dbReference type="Proteomes" id="UP001497744"/>
    </source>
</evidence>
<evidence type="ECO:0000256" key="3">
    <source>
        <dbReference type="ARBA" id="ARBA00023065"/>
    </source>
</evidence>
<accession>A0AAV4LP42</accession>
<evidence type="ECO:0000256" key="2">
    <source>
        <dbReference type="ARBA" id="ARBA00022448"/>
    </source>
</evidence>
<evidence type="ECO:0000313" key="5">
    <source>
        <dbReference type="EMBL" id="GIX60866.1"/>
    </source>
</evidence>
<name>A0AAV4LP42_BABCB</name>
<comment type="similarity">
    <text evidence="1">Belongs to the V-ATPase D subunit family.</text>
</comment>
<dbReference type="AlphaFoldDB" id="A0AAV4LP42"/>
<organism evidence="5 6">
    <name type="scientific">Babesia caballi</name>
    <dbReference type="NCBI Taxonomy" id="5871"/>
    <lineage>
        <taxon>Eukaryota</taxon>
        <taxon>Sar</taxon>
        <taxon>Alveolata</taxon>
        <taxon>Apicomplexa</taxon>
        <taxon>Aconoidasida</taxon>
        <taxon>Piroplasmida</taxon>
        <taxon>Babesiidae</taxon>
        <taxon>Babesia</taxon>
    </lineage>
</organism>
<dbReference type="EMBL" id="BPLF01000001">
    <property type="protein sequence ID" value="GIX60866.1"/>
    <property type="molecule type" value="Genomic_DNA"/>
</dbReference>
<comment type="caution">
    <text evidence="5">The sequence shown here is derived from an EMBL/GenBank/DDBJ whole genome shotgun (WGS) entry which is preliminary data.</text>
</comment>
<keyword evidence="6" id="KW-1185">Reference proteome</keyword>
<dbReference type="Pfam" id="PF01813">
    <property type="entry name" value="ATP-synt_D"/>
    <property type="match status" value="2"/>
</dbReference>
<dbReference type="RefSeq" id="XP_067712937.1">
    <property type="nucleotide sequence ID" value="XM_067856836.1"/>
</dbReference>
<dbReference type="InterPro" id="IPR002699">
    <property type="entry name" value="V_ATPase_D"/>
</dbReference>
<gene>
    <name evidence="5" type="ORF">BcabD6B2_03010</name>
</gene>
<keyword evidence="2" id="KW-0813">Transport</keyword>
<reference evidence="5 6" key="1">
    <citation type="submission" date="2021-06" db="EMBL/GenBank/DDBJ databases">
        <title>Genome sequence of Babesia caballi.</title>
        <authorList>
            <person name="Yamagishi J."/>
            <person name="Kidaka T."/>
            <person name="Ochi A."/>
        </authorList>
    </citation>
    <scope>NUCLEOTIDE SEQUENCE [LARGE SCALE GENOMIC DNA]</scope>
    <source>
        <strain evidence="5">USDA-D6B2</strain>
    </source>
</reference>
<feature type="region of interest" description="Disordered" evidence="4">
    <location>
        <begin position="238"/>
        <end position="275"/>
    </location>
</feature>
<proteinExistence type="inferred from homology"/>
<dbReference type="Proteomes" id="UP001497744">
    <property type="component" value="Unassembled WGS sequence"/>
</dbReference>
<dbReference type="PANTHER" id="PTHR11671">
    <property type="entry name" value="V-TYPE ATP SYNTHASE SUBUNIT D"/>
    <property type="match status" value="1"/>
</dbReference>
<sequence length="275" mass="30269">MQDASDSEAETHQCLPRVLAAQAEKRCARLQVQETAQGHHTGVSQAEAPGQTRVQGKEKVIEGFNEASYALANAVWSAGDFKSLVVESVGRSAVTLRVRTENVAGVVLPNFVLKVDPTVDVIANIGLTSGGNVINSVKTAYVEFLQTLAELASLQVRFAGIRHASAGLFYDARAGDQDDQPACECAGQRECERVVLYWLQLVIPTIDNNVEYIKRELDELEREEFYRLKMVRNMNQEGEATCSQDEGNEVESAVQSRHSEPPSSIFERVDEDIVV</sequence>
<evidence type="ECO:0000256" key="1">
    <source>
        <dbReference type="ARBA" id="ARBA00005850"/>
    </source>
</evidence>